<dbReference type="InterPro" id="IPR044730">
    <property type="entry name" value="RNase_H-like_dom_plant"/>
</dbReference>
<dbReference type="InterPro" id="IPR002156">
    <property type="entry name" value="RNaseH_domain"/>
</dbReference>
<sequence>MAANGLVHQIQEICLFLDQDNVMVWLDSPTGRFSVKSAWESLHQRRNLSLKARNESQFEGDPFEAQKVISKVGSLVEQLGRARVFSPLHFKGDSDDPWAIFAVRLPRVTKRIAVFWQKPPCGFVKLNTNASVSNGKASRAGLLRDHEERLIFAFYKEFGEVDVLTAESLALLHGLQLCKNARTLGLLVEVDLGSLVRMINAGMLCNSSHRIRDLLQHLRSTVSHTFREVNSAVDKLASMMDQDDFVGTTIYQLPRVVKAAIVLDSRELSSVRLQVVRE</sequence>
<proteinExistence type="predicted"/>
<dbReference type="SUPFAM" id="SSF53098">
    <property type="entry name" value="Ribonuclease H-like"/>
    <property type="match status" value="1"/>
</dbReference>
<evidence type="ECO:0000313" key="2">
    <source>
        <dbReference type="Proteomes" id="UP001652660"/>
    </source>
</evidence>
<dbReference type="PANTHER" id="PTHR47723">
    <property type="entry name" value="OS05G0353850 PROTEIN"/>
    <property type="match status" value="1"/>
</dbReference>
<dbReference type="GeneID" id="140037900"/>
<dbReference type="Gene3D" id="3.30.420.10">
    <property type="entry name" value="Ribonuclease H-like superfamily/Ribonuclease H"/>
    <property type="match status" value="1"/>
</dbReference>
<organism evidence="2 3">
    <name type="scientific">Coffea arabica</name>
    <name type="common">Arabian coffee</name>
    <dbReference type="NCBI Taxonomy" id="13443"/>
    <lineage>
        <taxon>Eukaryota</taxon>
        <taxon>Viridiplantae</taxon>
        <taxon>Streptophyta</taxon>
        <taxon>Embryophyta</taxon>
        <taxon>Tracheophyta</taxon>
        <taxon>Spermatophyta</taxon>
        <taxon>Magnoliopsida</taxon>
        <taxon>eudicotyledons</taxon>
        <taxon>Gunneridae</taxon>
        <taxon>Pentapetalae</taxon>
        <taxon>asterids</taxon>
        <taxon>lamiids</taxon>
        <taxon>Gentianales</taxon>
        <taxon>Rubiaceae</taxon>
        <taxon>Ixoroideae</taxon>
        <taxon>Gardenieae complex</taxon>
        <taxon>Bertiereae - Coffeeae clade</taxon>
        <taxon>Coffeeae</taxon>
        <taxon>Coffea</taxon>
    </lineage>
</organism>
<gene>
    <name evidence="3" type="primary">LOC140037900</name>
</gene>
<dbReference type="InterPro" id="IPR053151">
    <property type="entry name" value="RNase_H-like"/>
</dbReference>
<dbReference type="Proteomes" id="UP001652660">
    <property type="component" value="Chromosome 3c"/>
</dbReference>
<keyword evidence="2" id="KW-1185">Reference proteome</keyword>
<evidence type="ECO:0000259" key="1">
    <source>
        <dbReference type="Pfam" id="PF13456"/>
    </source>
</evidence>
<accession>A0ABM4X546</accession>
<protein>
    <recommendedName>
        <fullName evidence="1">RNase H type-1 domain-containing protein</fullName>
    </recommendedName>
</protein>
<dbReference type="CDD" id="cd06222">
    <property type="entry name" value="RNase_H_like"/>
    <property type="match status" value="1"/>
</dbReference>
<dbReference type="RefSeq" id="XP_071939161.1">
    <property type="nucleotide sequence ID" value="XM_072083060.1"/>
</dbReference>
<dbReference type="Pfam" id="PF13456">
    <property type="entry name" value="RVT_3"/>
    <property type="match status" value="1"/>
</dbReference>
<dbReference type="PANTHER" id="PTHR47723:SF19">
    <property type="entry name" value="POLYNUCLEOTIDYL TRANSFERASE, RIBONUCLEASE H-LIKE SUPERFAMILY PROTEIN"/>
    <property type="match status" value="1"/>
</dbReference>
<dbReference type="InterPro" id="IPR036397">
    <property type="entry name" value="RNaseH_sf"/>
</dbReference>
<name>A0ABM4X546_COFAR</name>
<feature type="domain" description="RNase H type-1" evidence="1">
    <location>
        <begin position="128"/>
        <end position="239"/>
    </location>
</feature>
<reference evidence="3" key="1">
    <citation type="submission" date="2025-08" db="UniProtKB">
        <authorList>
            <consortium name="RefSeq"/>
        </authorList>
    </citation>
    <scope>IDENTIFICATION</scope>
    <source>
        <tissue evidence="3">Leaves</tissue>
    </source>
</reference>
<dbReference type="InterPro" id="IPR012337">
    <property type="entry name" value="RNaseH-like_sf"/>
</dbReference>
<evidence type="ECO:0000313" key="3">
    <source>
        <dbReference type="RefSeq" id="XP_071939161.1"/>
    </source>
</evidence>